<evidence type="ECO:0000256" key="3">
    <source>
        <dbReference type="ARBA" id="ARBA00004413"/>
    </source>
</evidence>
<keyword evidence="10" id="KW-0677">Repeat</keyword>
<feature type="compositionally biased region" description="Low complexity" evidence="18">
    <location>
        <begin position="751"/>
        <end position="764"/>
    </location>
</feature>
<feature type="compositionally biased region" description="Polar residues" evidence="18">
    <location>
        <begin position="793"/>
        <end position="814"/>
    </location>
</feature>
<dbReference type="PROSITE" id="PS50031">
    <property type="entry name" value="EH"/>
    <property type="match status" value="2"/>
</dbReference>
<evidence type="ECO:0000256" key="1">
    <source>
        <dbReference type="ARBA" id="ARBA00004125"/>
    </source>
</evidence>
<dbReference type="eggNOG" id="KOG0998">
    <property type="taxonomic scope" value="Eukaryota"/>
</dbReference>
<keyword evidence="7" id="KW-1003">Cell membrane</keyword>
<feature type="compositionally biased region" description="Polar residues" evidence="18">
    <location>
        <begin position="322"/>
        <end position="371"/>
    </location>
</feature>
<keyword evidence="14" id="KW-0472">Membrane</keyword>
<dbReference type="InterPro" id="IPR013182">
    <property type="entry name" value="DUF1720"/>
</dbReference>
<evidence type="ECO:0000259" key="20">
    <source>
        <dbReference type="PROSITE" id="PS50222"/>
    </source>
</evidence>
<dbReference type="GO" id="GO:0030479">
    <property type="term" value="C:actin cortical patch"/>
    <property type="evidence" value="ECO:0007669"/>
    <property type="project" value="UniProtKB-SubCell"/>
</dbReference>
<dbReference type="InterPro" id="IPR018247">
    <property type="entry name" value="EF_Hand_1_Ca_BS"/>
</dbReference>
<dbReference type="PROSITE" id="PS00018">
    <property type="entry name" value="EF_HAND_1"/>
    <property type="match status" value="1"/>
</dbReference>
<keyword evidence="8" id="KW-0963">Cytoplasm</keyword>
<dbReference type="OrthoDB" id="2015333at2759"/>
<dbReference type="InParanoid" id="I2H9X4"/>
<feature type="region of interest" description="Disordered" evidence="18">
    <location>
        <begin position="1"/>
        <end position="150"/>
    </location>
</feature>
<dbReference type="Pfam" id="PF12763">
    <property type="entry name" value="EH"/>
    <property type="match status" value="2"/>
</dbReference>
<dbReference type="InterPro" id="IPR000261">
    <property type="entry name" value="EH_dom"/>
</dbReference>
<feature type="compositionally biased region" description="Low complexity" evidence="18">
    <location>
        <begin position="1026"/>
        <end position="1046"/>
    </location>
</feature>
<dbReference type="GO" id="GO:0016197">
    <property type="term" value="P:endosomal transport"/>
    <property type="evidence" value="ECO:0007669"/>
    <property type="project" value="TreeGrafter"/>
</dbReference>
<dbReference type="GeneID" id="14498358"/>
<feature type="compositionally biased region" description="Low complexity" evidence="18">
    <location>
        <begin position="441"/>
        <end position="466"/>
    </location>
</feature>
<protein>
    <recommendedName>
        <fullName evidence="5">Actin cytoskeleton-regulatory complex protein PAN1</fullName>
    </recommendedName>
    <alternativeName>
        <fullName evidence="6">Actin cytoskeleton-regulatory complex protein pan1</fullName>
    </alternativeName>
</protein>
<dbReference type="InterPro" id="IPR002048">
    <property type="entry name" value="EF_hand_dom"/>
</dbReference>
<dbReference type="CDD" id="cd00052">
    <property type="entry name" value="EH"/>
    <property type="match status" value="2"/>
</dbReference>
<dbReference type="GO" id="GO:0005509">
    <property type="term" value="F:calcium ion binding"/>
    <property type="evidence" value="ECO:0007669"/>
    <property type="project" value="InterPro"/>
</dbReference>
<gene>
    <name evidence="21" type="primary">TBLA0J01820</name>
    <name evidence="21" type="ORF">TBLA_0J01820</name>
</gene>
<keyword evidence="15" id="KW-0009">Actin-binding</keyword>
<organism evidence="21 22">
    <name type="scientific">Henningerozyma blattae (strain ATCC 34711 / CBS 6284 / DSM 70876 / NBRC 10599 / NRRL Y-10934 / UCD 77-7)</name>
    <name type="common">Yeast</name>
    <name type="synonym">Tetrapisispora blattae</name>
    <dbReference type="NCBI Taxonomy" id="1071380"/>
    <lineage>
        <taxon>Eukaryota</taxon>
        <taxon>Fungi</taxon>
        <taxon>Dikarya</taxon>
        <taxon>Ascomycota</taxon>
        <taxon>Saccharomycotina</taxon>
        <taxon>Saccharomycetes</taxon>
        <taxon>Saccharomycetales</taxon>
        <taxon>Saccharomycetaceae</taxon>
        <taxon>Henningerozyma</taxon>
    </lineage>
</organism>
<sequence>MYNPFQNQDNYSSQGSNPRLNYYQGSNANYQNNPQGNPAPPTFNQHHRASVDIGGFQLQPTGSYGNNIQGTYSPPPNNGYPNQNSNSNFQPSGQPQPMDFHPTNSVNLSRPPPLHPSLVSHTSQNAPNLIQPQHSGYYNNQPPPTKPLAPTETGFIQQVAAEGINNDLKIPPMRLSFITANDQSKFETLFRSQVQKGANAIEGPDCRKILMKSGLIPSQLAQIWTLSDTNRAGALLFPEFCLAMYLVNTTLKGNPIPYVLDKNIKTEVDAFIDAISVMIATEADSDDPMPTTNPFGSNATQRATSPPSQSISMSNPPVPSRLPSSQIPTQSQQHSGLQNLPPQISPNRPGISSPNRVHSSPNVQMGGQTLPGITSQQQTYQTMQGNINVTSQTSATNPQDMYFRPTGPAQPALIPNYKQQGPLNGSQQNTNLQPMQQSDLQQPQPQQPPQNIQPQPQQPPQNIQPQPSGPLSPFNFNIQNQTTGTLGSPQITGYIPSTTFGMPMQPTGGMMQPQRTGSMLQAQRTGSGQFNVPMQTQATGGGIIQPQLTGSASTILNPGYIKPQSTGSLNAMIQNQPMSLQSQPTGGYGIAPQGTGMMISNTTGMQQQGNLAPMKPLTAQKTGFGNNEIYNKSNFVAPVSNSKEDTISDQEKALYNKIFDTYDTSRSGYINSPTAVEIFRKSGLRREDLEHIWNLCDTNNNGQLERSEFIVGMHLVYQTLNGKPLPQRLSPNLIPKHTAILNNVRDQLMNTSSQNQNTNNLNINAPAYKNNDQDTSLPNFRNRNSSSSISISKTSPQDQKPTQSTGTQPVSTNNKLHDAIQNSLNAKIMTLQNAIKEKKRLLDVEQKKVSQYASNTQRKSENTARIEEVKRQLSNIQAIQIPANSSLPDNYCNRVENIIKNVPVLFTRINDIEESITATKLQLYHAKNPFSNNESDEIDRINAENQKNKQNIVEIQKSVSELSSLLLSSVTNERIGKNSGEFGRWEFGLDLEPQVRQYVSNVKHNDHIIRHNSSSTAPKVLITHPSTSNMNSSNSNISNSHNISSTLPQNTTTDDMDDEEKRLEEELARLQLQKRVEKEERIARLRKQVEEAKASASK</sequence>
<keyword evidence="9" id="KW-0254">Endocytosis</keyword>
<keyword evidence="12" id="KW-0106">Calcium</keyword>
<name>I2H9X4_HENB6</name>
<evidence type="ECO:0000256" key="10">
    <source>
        <dbReference type="ARBA" id="ARBA00022737"/>
    </source>
</evidence>
<dbReference type="GO" id="GO:0003779">
    <property type="term" value="F:actin binding"/>
    <property type="evidence" value="ECO:0007669"/>
    <property type="project" value="UniProtKB-KW"/>
</dbReference>
<comment type="similarity">
    <text evidence="4">Belongs to the PAN1 family.</text>
</comment>
<dbReference type="HOGENOM" id="CLU_283590_0_0_1"/>
<accession>I2H9X4</accession>
<evidence type="ECO:0000256" key="16">
    <source>
        <dbReference type="ARBA" id="ARBA00023212"/>
    </source>
</evidence>
<dbReference type="PANTHER" id="PTHR11216">
    <property type="entry name" value="EH DOMAIN"/>
    <property type="match status" value="1"/>
</dbReference>
<feature type="region of interest" description="Disordered" evidence="18">
    <location>
        <begin position="1025"/>
        <end position="1064"/>
    </location>
</feature>
<keyword evidence="16" id="KW-0206">Cytoskeleton</keyword>
<evidence type="ECO:0000259" key="19">
    <source>
        <dbReference type="PROSITE" id="PS50031"/>
    </source>
</evidence>
<feature type="coiled-coil region" evidence="17">
    <location>
        <begin position="821"/>
        <end position="848"/>
    </location>
</feature>
<feature type="compositionally biased region" description="Polar residues" evidence="18">
    <location>
        <begin position="290"/>
        <end position="315"/>
    </location>
</feature>
<dbReference type="KEGG" id="tbl:TBLA_0J01820"/>
<evidence type="ECO:0000256" key="12">
    <source>
        <dbReference type="ARBA" id="ARBA00022837"/>
    </source>
</evidence>
<evidence type="ECO:0000256" key="2">
    <source>
        <dbReference type="ARBA" id="ARBA00004134"/>
    </source>
</evidence>
<feature type="compositionally biased region" description="Low complexity" evidence="18">
    <location>
        <begin position="79"/>
        <end position="97"/>
    </location>
</feature>
<evidence type="ECO:0000256" key="15">
    <source>
        <dbReference type="ARBA" id="ARBA00023203"/>
    </source>
</evidence>
<evidence type="ECO:0000256" key="4">
    <source>
        <dbReference type="ARBA" id="ARBA00009351"/>
    </source>
</evidence>
<evidence type="ECO:0000256" key="8">
    <source>
        <dbReference type="ARBA" id="ARBA00022490"/>
    </source>
</evidence>
<feature type="domain" description="EH" evidence="19">
    <location>
        <begin position="182"/>
        <end position="260"/>
    </location>
</feature>
<feature type="compositionally biased region" description="Polar residues" evidence="18">
    <location>
        <begin position="474"/>
        <end position="493"/>
    </location>
</feature>
<reference evidence="21 22" key="1">
    <citation type="journal article" date="2011" name="Proc. Natl. Acad. Sci. U.S.A.">
        <title>Evolutionary erosion of yeast sex chromosomes by mating-type switching accidents.</title>
        <authorList>
            <person name="Gordon J.L."/>
            <person name="Armisen D."/>
            <person name="Proux-Wera E."/>
            <person name="Oheigeartaigh S.S."/>
            <person name="Byrne K.P."/>
            <person name="Wolfe K.H."/>
        </authorList>
    </citation>
    <scope>NUCLEOTIDE SEQUENCE [LARGE SCALE GENOMIC DNA]</scope>
    <source>
        <strain evidence="22">ATCC 34711 / CBS 6284 / DSM 70876 / NBRC 10599 / NRRL Y-10934 / UCD 77-7</strain>
    </source>
</reference>
<dbReference type="FunFam" id="1.10.238.10:FF:000349">
    <property type="entry name" value="Actin cytoskeleton-regulatory complex protein PAN1"/>
    <property type="match status" value="1"/>
</dbReference>
<dbReference type="PROSITE" id="PS50222">
    <property type="entry name" value="EF_HAND_2"/>
    <property type="match status" value="1"/>
</dbReference>
<dbReference type="SMART" id="SM00027">
    <property type="entry name" value="EH"/>
    <property type="match status" value="2"/>
</dbReference>
<feature type="domain" description="EH" evidence="19">
    <location>
        <begin position="651"/>
        <end position="735"/>
    </location>
</feature>
<dbReference type="GO" id="GO:0006897">
    <property type="term" value="P:endocytosis"/>
    <property type="evidence" value="ECO:0007669"/>
    <property type="project" value="UniProtKB-KW"/>
</dbReference>
<evidence type="ECO:0000256" key="11">
    <source>
        <dbReference type="ARBA" id="ARBA00022753"/>
    </source>
</evidence>
<dbReference type="PANTHER" id="PTHR11216:SF173">
    <property type="entry name" value="ACTIN CYTOSKELETON-REGULATORY COMPLEX PROTEIN PAN1"/>
    <property type="match status" value="1"/>
</dbReference>
<evidence type="ECO:0000256" key="17">
    <source>
        <dbReference type="SAM" id="Coils"/>
    </source>
</evidence>
<evidence type="ECO:0000256" key="18">
    <source>
        <dbReference type="SAM" id="MobiDB-lite"/>
    </source>
</evidence>
<dbReference type="EMBL" id="HE806325">
    <property type="protein sequence ID" value="CCH63176.1"/>
    <property type="molecule type" value="Genomic_DNA"/>
</dbReference>
<feature type="domain" description="EF-hand" evidence="20">
    <location>
        <begin position="684"/>
        <end position="719"/>
    </location>
</feature>
<dbReference type="GO" id="GO:0005886">
    <property type="term" value="C:plasma membrane"/>
    <property type="evidence" value="ECO:0007669"/>
    <property type="project" value="UniProtKB-SubCell"/>
</dbReference>
<dbReference type="GO" id="GO:0010008">
    <property type="term" value="C:endosome membrane"/>
    <property type="evidence" value="ECO:0007669"/>
    <property type="project" value="UniProtKB-SubCell"/>
</dbReference>
<comment type="subcellular location">
    <subcellularLocation>
        <location evidence="3">Cell membrane</location>
        <topology evidence="3">Peripheral membrane protein</topology>
        <orientation evidence="3">Cytoplasmic side</orientation>
    </subcellularLocation>
    <subcellularLocation>
        <location evidence="2">Cytoplasm</location>
        <location evidence="2">Cytoskeleton</location>
        <location evidence="2">Actin patch</location>
    </subcellularLocation>
    <subcellularLocation>
        <location evidence="1">Endosome membrane</location>
        <topology evidence="1">Peripheral membrane protein</topology>
        <orientation evidence="1">Cytoplasmic side</orientation>
    </subcellularLocation>
</comment>
<evidence type="ECO:0000256" key="14">
    <source>
        <dbReference type="ARBA" id="ARBA00023136"/>
    </source>
</evidence>
<evidence type="ECO:0000256" key="6">
    <source>
        <dbReference type="ARBA" id="ARBA00020728"/>
    </source>
</evidence>
<dbReference type="SMART" id="SM00054">
    <property type="entry name" value="EFh"/>
    <property type="match status" value="3"/>
</dbReference>
<feature type="compositionally biased region" description="Polar residues" evidence="18">
    <location>
        <begin position="1"/>
        <end position="36"/>
    </location>
</feature>
<evidence type="ECO:0000313" key="22">
    <source>
        <dbReference type="Proteomes" id="UP000002866"/>
    </source>
</evidence>
<proteinExistence type="inferred from homology"/>
<dbReference type="Proteomes" id="UP000002866">
    <property type="component" value="Chromosome 10"/>
</dbReference>
<keyword evidence="13 17" id="KW-0175">Coiled coil</keyword>
<dbReference type="SUPFAM" id="SSF47473">
    <property type="entry name" value="EF-hand"/>
    <property type="match status" value="2"/>
</dbReference>
<feature type="compositionally biased region" description="Polar residues" evidence="18">
    <location>
        <begin position="58"/>
        <end position="72"/>
    </location>
</feature>
<evidence type="ECO:0000313" key="21">
    <source>
        <dbReference type="EMBL" id="CCH63176.1"/>
    </source>
</evidence>
<feature type="compositionally biased region" description="Polar residues" evidence="18">
    <location>
        <begin position="417"/>
        <end position="440"/>
    </location>
</feature>
<evidence type="ECO:0000256" key="13">
    <source>
        <dbReference type="ARBA" id="ARBA00023054"/>
    </source>
</evidence>
<evidence type="ECO:0000256" key="9">
    <source>
        <dbReference type="ARBA" id="ARBA00022583"/>
    </source>
</evidence>
<keyword evidence="11" id="KW-0967">Endosome</keyword>
<feature type="compositionally biased region" description="Polar residues" evidence="18">
    <location>
        <begin position="119"/>
        <end position="140"/>
    </location>
</feature>
<feature type="region of interest" description="Disordered" evidence="18">
    <location>
        <begin position="391"/>
        <end position="493"/>
    </location>
</feature>
<dbReference type="RefSeq" id="XP_004182695.1">
    <property type="nucleotide sequence ID" value="XM_004182647.1"/>
</dbReference>
<dbReference type="eggNOG" id="KOG1029">
    <property type="taxonomic scope" value="Eukaryota"/>
</dbReference>
<dbReference type="Pfam" id="PF08226">
    <property type="entry name" value="DUF1720"/>
    <property type="match status" value="1"/>
</dbReference>
<dbReference type="InterPro" id="IPR011992">
    <property type="entry name" value="EF-hand-dom_pair"/>
</dbReference>
<evidence type="ECO:0000256" key="5">
    <source>
        <dbReference type="ARBA" id="ARBA00015110"/>
    </source>
</evidence>
<dbReference type="STRING" id="1071380.I2H9X4"/>
<feature type="region of interest" description="Disordered" evidence="18">
    <location>
        <begin position="751"/>
        <end position="814"/>
    </location>
</feature>
<keyword evidence="22" id="KW-1185">Reference proteome</keyword>
<dbReference type="AlphaFoldDB" id="I2H9X4"/>
<feature type="region of interest" description="Disordered" evidence="18">
    <location>
        <begin position="283"/>
        <end position="371"/>
    </location>
</feature>
<feature type="compositionally biased region" description="Low complexity" evidence="18">
    <location>
        <begin position="781"/>
        <end position="792"/>
    </location>
</feature>
<evidence type="ECO:0000256" key="7">
    <source>
        <dbReference type="ARBA" id="ARBA00022475"/>
    </source>
</evidence>
<dbReference type="Gene3D" id="1.10.238.10">
    <property type="entry name" value="EF-hand"/>
    <property type="match status" value="2"/>
</dbReference>